<feature type="region of interest" description="Disordered" evidence="1">
    <location>
        <begin position="40"/>
        <end position="62"/>
    </location>
</feature>
<dbReference type="Proteomes" id="UP000799779">
    <property type="component" value="Unassembled WGS sequence"/>
</dbReference>
<proteinExistence type="predicted"/>
<reference evidence="2" key="1">
    <citation type="journal article" date="2020" name="Stud. Mycol.">
        <title>101 Dothideomycetes genomes: a test case for predicting lifestyles and emergence of pathogens.</title>
        <authorList>
            <person name="Haridas S."/>
            <person name="Albert R."/>
            <person name="Binder M."/>
            <person name="Bloem J."/>
            <person name="Labutti K."/>
            <person name="Salamov A."/>
            <person name="Andreopoulos B."/>
            <person name="Baker S."/>
            <person name="Barry K."/>
            <person name="Bills G."/>
            <person name="Bluhm B."/>
            <person name="Cannon C."/>
            <person name="Castanera R."/>
            <person name="Culley D."/>
            <person name="Daum C."/>
            <person name="Ezra D."/>
            <person name="Gonzalez J."/>
            <person name="Henrissat B."/>
            <person name="Kuo A."/>
            <person name="Liang C."/>
            <person name="Lipzen A."/>
            <person name="Lutzoni F."/>
            <person name="Magnuson J."/>
            <person name="Mondo S."/>
            <person name="Nolan M."/>
            <person name="Ohm R."/>
            <person name="Pangilinan J."/>
            <person name="Park H.-J."/>
            <person name="Ramirez L."/>
            <person name="Alfaro M."/>
            <person name="Sun H."/>
            <person name="Tritt A."/>
            <person name="Yoshinaga Y."/>
            <person name="Zwiers L.-H."/>
            <person name="Turgeon B."/>
            <person name="Goodwin S."/>
            <person name="Spatafora J."/>
            <person name="Crous P."/>
            <person name="Grigoriev I."/>
        </authorList>
    </citation>
    <scope>NUCLEOTIDE SEQUENCE</scope>
    <source>
        <strain evidence="2">CBS 123094</strain>
    </source>
</reference>
<evidence type="ECO:0000313" key="3">
    <source>
        <dbReference type="Proteomes" id="UP000799779"/>
    </source>
</evidence>
<protein>
    <submittedName>
        <fullName evidence="2">Uncharacterized protein</fullName>
    </submittedName>
</protein>
<organism evidence="2 3">
    <name type="scientific">Amniculicola lignicola CBS 123094</name>
    <dbReference type="NCBI Taxonomy" id="1392246"/>
    <lineage>
        <taxon>Eukaryota</taxon>
        <taxon>Fungi</taxon>
        <taxon>Dikarya</taxon>
        <taxon>Ascomycota</taxon>
        <taxon>Pezizomycotina</taxon>
        <taxon>Dothideomycetes</taxon>
        <taxon>Pleosporomycetidae</taxon>
        <taxon>Pleosporales</taxon>
        <taxon>Amniculicolaceae</taxon>
        <taxon>Amniculicola</taxon>
    </lineage>
</organism>
<evidence type="ECO:0000313" key="2">
    <source>
        <dbReference type="EMBL" id="KAF2004499.1"/>
    </source>
</evidence>
<gene>
    <name evidence="2" type="ORF">P154DRAFT_572158</name>
</gene>
<evidence type="ECO:0000256" key="1">
    <source>
        <dbReference type="SAM" id="MobiDB-lite"/>
    </source>
</evidence>
<dbReference type="AlphaFoldDB" id="A0A6A5WUU8"/>
<sequence length="149" mass="16374">MHWRSSSLAMSVRSFSGGIHLADQDLELFPLHTLLADTPSIPSTRPRHPLDIPSTSPRHPRHTLKGSAWVAQNSDGSPEAHRWPSTTPVATAAANPQALARPRAPANGRLYCLVAWPRACFSSQYVPRGQVRGVELIAIADININWTMR</sequence>
<dbReference type="EMBL" id="ML977567">
    <property type="protein sequence ID" value="KAF2004499.1"/>
    <property type="molecule type" value="Genomic_DNA"/>
</dbReference>
<keyword evidence="3" id="KW-1185">Reference proteome</keyword>
<name>A0A6A5WUU8_9PLEO</name>
<accession>A0A6A5WUU8</accession>